<dbReference type="PANTHER" id="PTHR44845:SF6">
    <property type="entry name" value="BETA-ALANINE-ACTIVATING ENZYME"/>
    <property type="match status" value="1"/>
</dbReference>
<dbReference type="InterPro" id="IPR036291">
    <property type="entry name" value="NAD(P)-bd_dom_sf"/>
</dbReference>
<dbReference type="PANTHER" id="PTHR44845">
    <property type="entry name" value="CARRIER DOMAIN-CONTAINING PROTEIN"/>
    <property type="match status" value="1"/>
</dbReference>
<keyword evidence="2" id="KW-0597">Phosphoprotein</keyword>
<dbReference type="NCBIfam" id="TIGR01746">
    <property type="entry name" value="Thioester-redct"/>
    <property type="match status" value="1"/>
</dbReference>
<feature type="domain" description="Thioester reductase (TE)" evidence="4">
    <location>
        <begin position="4"/>
        <end position="242"/>
    </location>
</feature>
<evidence type="ECO:0000259" key="4">
    <source>
        <dbReference type="Pfam" id="PF07993"/>
    </source>
</evidence>
<dbReference type="Pfam" id="PF07993">
    <property type="entry name" value="NAD_binding_4"/>
    <property type="match status" value="1"/>
</dbReference>
<evidence type="ECO:0000256" key="1">
    <source>
        <dbReference type="ARBA" id="ARBA00022450"/>
    </source>
</evidence>
<dbReference type="Gene3D" id="3.40.50.720">
    <property type="entry name" value="NAD(P)-binding Rossmann-like Domain"/>
    <property type="match status" value="1"/>
</dbReference>
<organism evidence="5 6">
    <name type="scientific">Rotaria magnacalcarata</name>
    <dbReference type="NCBI Taxonomy" id="392030"/>
    <lineage>
        <taxon>Eukaryota</taxon>
        <taxon>Metazoa</taxon>
        <taxon>Spiralia</taxon>
        <taxon>Gnathifera</taxon>
        <taxon>Rotifera</taxon>
        <taxon>Eurotatoria</taxon>
        <taxon>Bdelloidea</taxon>
        <taxon>Philodinida</taxon>
        <taxon>Philodinidae</taxon>
        <taxon>Rotaria</taxon>
    </lineage>
</organism>
<dbReference type="Proteomes" id="UP000663824">
    <property type="component" value="Unassembled WGS sequence"/>
</dbReference>
<comment type="caution">
    <text evidence="5">The sequence shown here is derived from an EMBL/GenBank/DDBJ whole genome shotgun (WGS) entry which is preliminary data.</text>
</comment>
<evidence type="ECO:0000256" key="2">
    <source>
        <dbReference type="ARBA" id="ARBA00022553"/>
    </source>
</evidence>
<evidence type="ECO:0000256" key="3">
    <source>
        <dbReference type="SAM" id="SignalP"/>
    </source>
</evidence>
<protein>
    <recommendedName>
        <fullName evidence="4">Thioester reductase (TE) domain-containing protein</fullName>
    </recommendedName>
</protein>
<feature type="signal peptide" evidence="3">
    <location>
        <begin position="1"/>
        <end position="21"/>
    </location>
</feature>
<proteinExistence type="predicted"/>
<dbReference type="EMBL" id="CAJNRE010010036">
    <property type="protein sequence ID" value="CAF2087499.1"/>
    <property type="molecule type" value="Genomic_DNA"/>
</dbReference>
<feature type="chain" id="PRO_5032447302" description="Thioester reductase (TE) domain-containing protein" evidence="3">
    <location>
        <begin position="22"/>
        <end position="358"/>
    </location>
</feature>
<name>A0A816SMZ0_9BILA</name>
<evidence type="ECO:0000313" key="6">
    <source>
        <dbReference type="Proteomes" id="UP000663824"/>
    </source>
</evidence>
<sequence length="358" mass="40958">MVFITGTTGFVGAFLLAELLATYPSKCKFVCLVRCESSENPLDRIRENMLFYQIWKDEYEQQIIPLQGDLEKNHFGLDDESYQSFTHQIDIIFHCGAIVNFILPYSQLYGSNVCGTREIIRFATFNPSSSIPVHYISTISVLPSDINQEISIDEISPEQLIGGYAQSKWVAEKLIAKAINCGLSVDIYRLGWICPNTRTGACNQHDIYTLLLAGMMKNNCYPESLSRSHLNGLPVDFMAKSIVHLSNLQLRVHGNIYHVMNRNNNIKFVDIIDGIHKYGIAIESVAYDVWKTKIKSIDNLHNPLETVVKYFSQSNSTERNTINTDRFFSAICELDISSLDENYIFKWLNFIMKYIIRK</sequence>
<reference evidence="5" key="1">
    <citation type="submission" date="2021-02" db="EMBL/GenBank/DDBJ databases">
        <authorList>
            <person name="Nowell W R."/>
        </authorList>
    </citation>
    <scope>NUCLEOTIDE SEQUENCE</scope>
</reference>
<dbReference type="InterPro" id="IPR013120">
    <property type="entry name" value="FAR_NAD-bd"/>
</dbReference>
<accession>A0A816SMZ0</accession>
<dbReference type="SUPFAM" id="SSF51735">
    <property type="entry name" value="NAD(P)-binding Rossmann-fold domains"/>
    <property type="match status" value="1"/>
</dbReference>
<evidence type="ECO:0000313" key="5">
    <source>
        <dbReference type="EMBL" id="CAF2087499.1"/>
    </source>
</evidence>
<dbReference type="AlphaFoldDB" id="A0A816SMZ0"/>
<dbReference type="CDD" id="cd05235">
    <property type="entry name" value="SDR_e1"/>
    <property type="match status" value="1"/>
</dbReference>
<dbReference type="InterPro" id="IPR010080">
    <property type="entry name" value="Thioester_reductase-like_dom"/>
</dbReference>
<keyword evidence="1" id="KW-0596">Phosphopantetheine</keyword>
<keyword evidence="3" id="KW-0732">Signal</keyword>
<gene>
    <name evidence="5" type="ORF">MBJ925_LOCUS19744</name>
</gene>